<evidence type="ECO:0000256" key="4">
    <source>
        <dbReference type="ARBA" id="ARBA00022475"/>
    </source>
</evidence>
<dbReference type="NCBIfam" id="TIGR00540">
    <property type="entry name" value="TPR_hemY_coli"/>
    <property type="match status" value="1"/>
</dbReference>
<comment type="function">
    <text evidence="1">Involved in a late step of protoheme IX synthesis.</text>
</comment>
<name>A0A423PLG5_9GAMM</name>
<comment type="subcellular location">
    <subcellularLocation>
        <location evidence="2">Cell inner membrane</location>
        <topology evidence="2">Multi-pass membrane protein</topology>
    </subcellularLocation>
</comment>
<keyword evidence="7 10" id="KW-1133">Transmembrane helix</keyword>
<dbReference type="InterPro" id="IPR005254">
    <property type="entry name" value="Heme_biosyn_assoc_TPR_pro"/>
</dbReference>
<keyword evidence="4" id="KW-1003">Cell membrane</keyword>
<evidence type="ECO:0000256" key="3">
    <source>
        <dbReference type="ARBA" id="ARBA00004744"/>
    </source>
</evidence>
<evidence type="ECO:0000256" key="1">
    <source>
        <dbReference type="ARBA" id="ARBA00002962"/>
    </source>
</evidence>
<dbReference type="GO" id="GO:0006779">
    <property type="term" value="P:porphyrin-containing compound biosynthetic process"/>
    <property type="evidence" value="ECO:0007669"/>
    <property type="project" value="UniProtKB-KW"/>
</dbReference>
<evidence type="ECO:0000256" key="10">
    <source>
        <dbReference type="SAM" id="Phobius"/>
    </source>
</evidence>
<evidence type="ECO:0000256" key="7">
    <source>
        <dbReference type="ARBA" id="ARBA00022989"/>
    </source>
</evidence>
<evidence type="ECO:0000256" key="8">
    <source>
        <dbReference type="ARBA" id="ARBA00023136"/>
    </source>
</evidence>
<dbReference type="FunCoup" id="A0A423PLG5">
    <property type="interactions" value="116"/>
</dbReference>
<evidence type="ECO:0000256" key="5">
    <source>
        <dbReference type="ARBA" id="ARBA00022519"/>
    </source>
</evidence>
<evidence type="ECO:0000256" key="9">
    <source>
        <dbReference type="ARBA" id="ARBA00023244"/>
    </source>
</evidence>
<feature type="domain" description="HemY N-terminal" evidence="11">
    <location>
        <begin position="28"/>
        <end position="133"/>
    </location>
</feature>
<dbReference type="Proteomes" id="UP000285310">
    <property type="component" value="Unassembled WGS sequence"/>
</dbReference>
<protein>
    <recommendedName>
        <fullName evidence="11">HemY N-terminal domain-containing protein</fullName>
    </recommendedName>
</protein>
<dbReference type="AlphaFoldDB" id="A0A423PLG5"/>
<keyword evidence="5" id="KW-0997">Cell inner membrane</keyword>
<keyword evidence="13" id="KW-1185">Reference proteome</keyword>
<organism evidence="12 13">
    <name type="scientific">Salinisphaera japonica YTM-1</name>
    <dbReference type="NCBI Taxonomy" id="1209778"/>
    <lineage>
        <taxon>Bacteria</taxon>
        <taxon>Pseudomonadati</taxon>
        <taxon>Pseudomonadota</taxon>
        <taxon>Gammaproteobacteria</taxon>
        <taxon>Salinisphaerales</taxon>
        <taxon>Salinisphaeraceae</taxon>
        <taxon>Salinisphaera</taxon>
    </lineage>
</organism>
<proteinExistence type="predicted"/>
<dbReference type="InterPro" id="IPR010817">
    <property type="entry name" value="HemY_N"/>
</dbReference>
<reference evidence="12 13" key="1">
    <citation type="submission" date="2013-10" db="EMBL/GenBank/DDBJ databases">
        <title>Salinisphaera japonica YTM-1 Genome Sequencing.</title>
        <authorList>
            <person name="Lai Q."/>
            <person name="Li C."/>
            <person name="Shao Z."/>
        </authorList>
    </citation>
    <scope>NUCLEOTIDE SEQUENCE [LARGE SCALE GENOMIC DNA]</scope>
    <source>
        <strain evidence="12 13">YTM-1</strain>
    </source>
</reference>
<keyword evidence="8 10" id="KW-0472">Membrane</keyword>
<dbReference type="Gene3D" id="1.25.40.10">
    <property type="entry name" value="Tetratricopeptide repeat domain"/>
    <property type="match status" value="1"/>
</dbReference>
<evidence type="ECO:0000259" key="11">
    <source>
        <dbReference type="Pfam" id="PF07219"/>
    </source>
</evidence>
<dbReference type="Pfam" id="PF07219">
    <property type="entry name" value="HemY_N"/>
    <property type="match status" value="1"/>
</dbReference>
<gene>
    <name evidence="12" type="ORF">SAJA_11295</name>
</gene>
<dbReference type="InParanoid" id="A0A423PLG5"/>
<comment type="pathway">
    <text evidence="3">Porphyrin-containing compound metabolism; protoheme biosynthesis.</text>
</comment>
<dbReference type="GO" id="GO:0042168">
    <property type="term" value="P:heme metabolic process"/>
    <property type="evidence" value="ECO:0007669"/>
    <property type="project" value="InterPro"/>
</dbReference>
<dbReference type="OrthoDB" id="7053339at2"/>
<dbReference type="EMBL" id="AYKG01000035">
    <property type="protein sequence ID" value="ROO26423.1"/>
    <property type="molecule type" value="Genomic_DNA"/>
</dbReference>
<evidence type="ECO:0000256" key="6">
    <source>
        <dbReference type="ARBA" id="ARBA00022692"/>
    </source>
</evidence>
<dbReference type="UniPathway" id="UPA00252"/>
<accession>A0A423PLG5</accession>
<keyword evidence="9" id="KW-0627">Porphyrin biosynthesis</keyword>
<sequence length="394" mass="44078">MMRRLLLGVVVFIVAGIVLSVVFRDSQGYVLISFNGWQIQTSVLFAVAGVLLSVWLIAVAWKILTAILFAPTTIRRFRARRRAKKARRSWHEGLAYYAEAHWARAETELEDHAEAHEAPGLHHLFAARAAHHQNKPDARDNYLSAAGQDETLSDLAVDMTRAELQIAAGEHEAAHETLARLRTTAPRHPWVLRLYAEHALATERYDVLAQLLPDLTKVGTVSQTRLTTMREAAAVHALAQPNDTGALSTAWRNLSKTDRSNPKIAAYYARCLSALGEEDEAANVIRTTLKKTYDRDMVMIFGRLAPRDDNSQLADVEAWIEKHGEQPELMLVAGRLCLARKLWGRARHYLDSEAAARVGPQAALELGRLQERLDDADGARKSYRRGLEKAVYVT</sequence>
<dbReference type="GO" id="GO:0005886">
    <property type="term" value="C:plasma membrane"/>
    <property type="evidence" value="ECO:0007669"/>
    <property type="project" value="UniProtKB-SubCell"/>
</dbReference>
<keyword evidence="6 10" id="KW-0812">Transmembrane</keyword>
<feature type="transmembrane region" description="Helical" evidence="10">
    <location>
        <begin position="44"/>
        <end position="70"/>
    </location>
</feature>
<comment type="caution">
    <text evidence="12">The sequence shown here is derived from an EMBL/GenBank/DDBJ whole genome shotgun (WGS) entry which is preliminary data.</text>
</comment>
<dbReference type="InterPro" id="IPR011990">
    <property type="entry name" value="TPR-like_helical_dom_sf"/>
</dbReference>
<evidence type="ECO:0000313" key="12">
    <source>
        <dbReference type="EMBL" id="ROO26423.1"/>
    </source>
</evidence>
<evidence type="ECO:0000256" key="2">
    <source>
        <dbReference type="ARBA" id="ARBA00004429"/>
    </source>
</evidence>
<evidence type="ECO:0000313" key="13">
    <source>
        <dbReference type="Proteomes" id="UP000285310"/>
    </source>
</evidence>